<evidence type="ECO:0000313" key="6">
    <source>
        <dbReference type="Proteomes" id="UP001431449"/>
    </source>
</evidence>
<keyword evidence="6" id="KW-1185">Reference proteome</keyword>
<evidence type="ECO:0000256" key="2">
    <source>
        <dbReference type="PROSITE-ProRule" id="PRU00335"/>
    </source>
</evidence>
<dbReference type="Pfam" id="PF00440">
    <property type="entry name" value="TetR_N"/>
    <property type="match status" value="1"/>
</dbReference>
<comment type="caution">
    <text evidence="5">The sequence shown here is derived from an EMBL/GenBank/DDBJ whole genome shotgun (WGS) entry which is preliminary data.</text>
</comment>
<dbReference type="Gene3D" id="1.10.357.10">
    <property type="entry name" value="Tetracycline Repressor, domain 2"/>
    <property type="match status" value="1"/>
</dbReference>
<gene>
    <name evidence="5" type="ORF">M0G41_07165</name>
</gene>
<sequence length="220" mass="24414">MPEVTPVRRTVRRPQPGPGRPKDLEKKAAILEAAKQLFPQRGYDGVSMEAIAAEAGVSKLTVYNHFSDKENLFAEAVKCRCEELLPPSVFEVRPGEQPIGEQLRGIGHAFHALISSDEAVQLHRTLAARAMTDTGLAKRFYEAGPKRTIDALEGFLKRAHAAGVLDVPDTHRAAIHFFCLLKGEHHTQLIVGCCERLAARECRAHIDSVVDFFLRAYLPR</sequence>
<dbReference type="InterPro" id="IPR039536">
    <property type="entry name" value="TetR_C_Proteobacteria"/>
</dbReference>
<dbReference type="PANTHER" id="PTHR30055">
    <property type="entry name" value="HTH-TYPE TRANSCRIPTIONAL REGULATOR RUTR"/>
    <property type="match status" value="1"/>
</dbReference>
<dbReference type="Proteomes" id="UP001431449">
    <property type="component" value="Unassembled WGS sequence"/>
</dbReference>
<evidence type="ECO:0000256" key="1">
    <source>
        <dbReference type="ARBA" id="ARBA00023125"/>
    </source>
</evidence>
<protein>
    <submittedName>
        <fullName evidence="5">TetR/AcrR family transcriptional regulator</fullName>
    </submittedName>
</protein>
<dbReference type="Gene3D" id="1.10.10.60">
    <property type="entry name" value="Homeodomain-like"/>
    <property type="match status" value="1"/>
</dbReference>
<feature type="DNA-binding region" description="H-T-H motif" evidence="2">
    <location>
        <begin position="47"/>
        <end position="66"/>
    </location>
</feature>
<accession>A0ABT0GGV4</accession>
<dbReference type="Pfam" id="PF14246">
    <property type="entry name" value="TetR_C_7"/>
    <property type="match status" value="1"/>
</dbReference>
<dbReference type="InterPro" id="IPR001647">
    <property type="entry name" value="HTH_TetR"/>
</dbReference>
<evidence type="ECO:0000256" key="3">
    <source>
        <dbReference type="SAM" id="MobiDB-lite"/>
    </source>
</evidence>
<feature type="domain" description="HTH tetR-type" evidence="4">
    <location>
        <begin position="24"/>
        <end position="84"/>
    </location>
</feature>
<dbReference type="RefSeq" id="WP_248207004.1">
    <property type="nucleotide sequence ID" value="NZ_JALNMH010000005.1"/>
</dbReference>
<dbReference type="SUPFAM" id="SSF46689">
    <property type="entry name" value="Homeodomain-like"/>
    <property type="match status" value="1"/>
</dbReference>
<feature type="region of interest" description="Disordered" evidence="3">
    <location>
        <begin position="1"/>
        <end position="23"/>
    </location>
</feature>
<name>A0ABT0GGV4_9GAMM</name>
<dbReference type="SUPFAM" id="SSF48498">
    <property type="entry name" value="Tetracyclin repressor-like, C-terminal domain"/>
    <property type="match status" value="1"/>
</dbReference>
<dbReference type="InterPro" id="IPR036271">
    <property type="entry name" value="Tet_transcr_reg_TetR-rel_C_sf"/>
</dbReference>
<evidence type="ECO:0000313" key="5">
    <source>
        <dbReference type="EMBL" id="MCK7593444.1"/>
    </source>
</evidence>
<dbReference type="PANTHER" id="PTHR30055:SF146">
    <property type="entry name" value="HTH-TYPE TRANSCRIPTIONAL DUAL REGULATOR CECR"/>
    <property type="match status" value="1"/>
</dbReference>
<dbReference type="InterPro" id="IPR009057">
    <property type="entry name" value="Homeodomain-like_sf"/>
</dbReference>
<reference evidence="5" key="1">
    <citation type="submission" date="2022-04" db="EMBL/GenBank/DDBJ databases">
        <title>Lysobacter sp. CAU 1642 isolated from sea sand.</title>
        <authorList>
            <person name="Kim W."/>
        </authorList>
    </citation>
    <scope>NUCLEOTIDE SEQUENCE</scope>
    <source>
        <strain evidence="5">CAU 1642</strain>
    </source>
</reference>
<proteinExistence type="predicted"/>
<dbReference type="InterPro" id="IPR050109">
    <property type="entry name" value="HTH-type_TetR-like_transc_reg"/>
</dbReference>
<evidence type="ECO:0000259" key="4">
    <source>
        <dbReference type="PROSITE" id="PS50977"/>
    </source>
</evidence>
<keyword evidence="1 2" id="KW-0238">DNA-binding</keyword>
<dbReference type="PRINTS" id="PR00455">
    <property type="entry name" value="HTHTETR"/>
</dbReference>
<organism evidence="5 6">
    <name type="scientific">Pseudomarimonas salicorniae</name>
    <dbReference type="NCBI Taxonomy" id="2933270"/>
    <lineage>
        <taxon>Bacteria</taxon>
        <taxon>Pseudomonadati</taxon>
        <taxon>Pseudomonadota</taxon>
        <taxon>Gammaproteobacteria</taxon>
        <taxon>Lysobacterales</taxon>
        <taxon>Lysobacteraceae</taxon>
        <taxon>Pseudomarimonas</taxon>
    </lineage>
</organism>
<dbReference type="EMBL" id="JALNMH010000005">
    <property type="protein sequence ID" value="MCK7593444.1"/>
    <property type="molecule type" value="Genomic_DNA"/>
</dbReference>
<dbReference type="PROSITE" id="PS50977">
    <property type="entry name" value="HTH_TETR_2"/>
    <property type="match status" value="1"/>
</dbReference>